<dbReference type="Gene3D" id="3.40.190.10">
    <property type="entry name" value="Periplasmic binding protein-like II"/>
    <property type="match status" value="1"/>
</dbReference>
<organism evidence="5 6">
    <name type="scientific">Kaistia nematophila</name>
    <dbReference type="NCBI Taxonomy" id="2994654"/>
    <lineage>
        <taxon>Bacteria</taxon>
        <taxon>Pseudomonadati</taxon>
        <taxon>Pseudomonadota</taxon>
        <taxon>Alphaproteobacteria</taxon>
        <taxon>Hyphomicrobiales</taxon>
        <taxon>Kaistiaceae</taxon>
        <taxon>Kaistia</taxon>
    </lineage>
</organism>
<comment type="caution">
    <text evidence="5">The sequence shown here is derived from an EMBL/GenBank/DDBJ whole genome shotgun (WGS) entry which is preliminary data.</text>
</comment>
<keyword evidence="4" id="KW-0574">Periplasm</keyword>
<accession>A0A9X3EC24</accession>
<dbReference type="PANTHER" id="PTHR30061:SF50">
    <property type="entry name" value="MALTOSE_MALTODEXTRIN-BINDING PERIPLASMIC PROTEIN"/>
    <property type="match status" value="1"/>
</dbReference>
<keyword evidence="6" id="KW-1185">Reference proteome</keyword>
<dbReference type="PANTHER" id="PTHR30061">
    <property type="entry name" value="MALTOSE-BINDING PERIPLASMIC PROTEIN"/>
    <property type="match status" value="1"/>
</dbReference>
<keyword evidence="3" id="KW-0732">Signal</keyword>
<dbReference type="GO" id="GO:0015768">
    <property type="term" value="P:maltose transport"/>
    <property type="evidence" value="ECO:0007669"/>
    <property type="project" value="TreeGrafter"/>
</dbReference>
<proteinExistence type="inferred from homology"/>
<gene>
    <name evidence="5" type="ORF">OSH07_13000</name>
</gene>
<keyword evidence="2" id="KW-0813">Transport</keyword>
<evidence type="ECO:0000313" key="6">
    <source>
        <dbReference type="Proteomes" id="UP001144805"/>
    </source>
</evidence>
<dbReference type="GO" id="GO:0055052">
    <property type="term" value="C:ATP-binding cassette (ABC) transporter complex, substrate-binding subunit-containing"/>
    <property type="evidence" value="ECO:0007669"/>
    <property type="project" value="TreeGrafter"/>
</dbReference>
<evidence type="ECO:0000256" key="4">
    <source>
        <dbReference type="ARBA" id="ARBA00022764"/>
    </source>
</evidence>
<evidence type="ECO:0000256" key="1">
    <source>
        <dbReference type="ARBA" id="ARBA00008520"/>
    </source>
</evidence>
<dbReference type="GO" id="GO:0042956">
    <property type="term" value="P:maltodextrin transmembrane transport"/>
    <property type="evidence" value="ECO:0007669"/>
    <property type="project" value="TreeGrafter"/>
</dbReference>
<evidence type="ECO:0000256" key="3">
    <source>
        <dbReference type="ARBA" id="ARBA00022729"/>
    </source>
</evidence>
<dbReference type="SUPFAM" id="SSF53850">
    <property type="entry name" value="Periplasmic binding protein-like II"/>
    <property type="match status" value="1"/>
</dbReference>
<dbReference type="Pfam" id="PF01547">
    <property type="entry name" value="SBP_bac_1"/>
    <property type="match status" value="1"/>
</dbReference>
<sequence length="475" mass="51561">MLLATTIIAAPGASFANGIDVSKWSPEYVRSIAGTADFDTAAECAKVVPSDYKGRLSYWYVGPTQAQPEIDHKIDAEFWAAWKKAYPNIQTDAQSLDYNDMLNKVRTAALGNAAPMVAKFPILWGVEFAAKGQLHELKPEDVGYKSSDFWPGAMKSVTYEGKTYGIPTNNETMGFIWNAKIFADAGLDPEKPPATWDDVVQYSKQIKDKLGIYGYGLVARQNAGNTPFRYMPQLWSYGGGALDETSDAPTYKKVELNNAGSKAALQAAYDMYVRDKSVPASALTNTQNENQNPFIAGQLAMMIAHPAEYAKMVDLASKATGADKATADAVVKNMRYGLLPAGPARRAVVFGGSNVHIFAPELVDGGLDLEAAKAFICFSTGPEWSTKLAWTGSNPGHLDGFTTKWMKERLDTIKFLDVTTSMLPSGIPFPVIPEQAEIMNIIVPDMLQNALTGKMTVDQAADDAAQKVEDLISGM</sequence>
<reference evidence="5" key="1">
    <citation type="submission" date="2022-11" db="EMBL/GenBank/DDBJ databases">
        <title>Biodiversity and phylogenetic relationships of bacteria.</title>
        <authorList>
            <person name="Machado R.A.R."/>
            <person name="Bhat A."/>
            <person name="Loulou A."/>
            <person name="Kallel S."/>
        </authorList>
    </citation>
    <scope>NUCLEOTIDE SEQUENCE</scope>
    <source>
        <strain evidence="5">K-TC2</strain>
    </source>
</reference>
<evidence type="ECO:0000256" key="2">
    <source>
        <dbReference type="ARBA" id="ARBA00022448"/>
    </source>
</evidence>
<name>A0A9X3EC24_9HYPH</name>
<dbReference type="EMBL" id="JAPKNK010000005">
    <property type="protein sequence ID" value="MCX5570115.1"/>
    <property type="molecule type" value="Genomic_DNA"/>
</dbReference>
<dbReference type="InterPro" id="IPR006059">
    <property type="entry name" value="SBP"/>
</dbReference>
<dbReference type="Proteomes" id="UP001144805">
    <property type="component" value="Unassembled WGS sequence"/>
</dbReference>
<comment type="similarity">
    <text evidence="1">Belongs to the bacterial solute-binding protein 1 family.</text>
</comment>
<dbReference type="AlphaFoldDB" id="A0A9X3EC24"/>
<evidence type="ECO:0000313" key="5">
    <source>
        <dbReference type="EMBL" id="MCX5570115.1"/>
    </source>
</evidence>
<dbReference type="RefSeq" id="WP_266339382.1">
    <property type="nucleotide sequence ID" value="NZ_JAPKNK010000005.1"/>
</dbReference>
<protein>
    <submittedName>
        <fullName evidence="5">Extracellular solute-binding protein</fullName>
    </submittedName>
</protein>
<dbReference type="GO" id="GO:1901982">
    <property type="term" value="F:maltose binding"/>
    <property type="evidence" value="ECO:0007669"/>
    <property type="project" value="TreeGrafter"/>
</dbReference>